<dbReference type="AlphaFoldDB" id="A0A1V9EHL6"/>
<reference evidence="2" key="1">
    <citation type="submission" date="2016-04" db="EMBL/GenBank/DDBJ databases">
        <authorList>
            <person name="Chen L."/>
            <person name="Zhuang W."/>
            <person name="Wang G."/>
        </authorList>
    </citation>
    <scope>NUCLEOTIDE SEQUENCE [LARGE SCALE GENOMIC DNA]</scope>
    <source>
        <strain evidence="2">208</strain>
    </source>
</reference>
<evidence type="ECO:0000313" key="2">
    <source>
        <dbReference type="Proteomes" id="UP000192276"/>
    </source>
</evidence>
<keyword evidence="2" id="KW-1185">Reference proteome</keyword>
<name>A0A1V9EHL6_9BACT</name>
<protein>
    <submittedName>
        <fullName evidence="1">Uncharacterized protein</fullName>
    </submittedName>
</protein>
<accession>A0A1V9EHL6</accession>
<gene>
    <name evidence="1" type="ORF">A4R26_08900</name>
</gene>
<dbReference type="Proteomes" id="UP000192276">
    <property type="component" value="Unassembled WGS sequence"/>
</dbReference>
<dbReference type="EMBL" id="LWBP01000254">
    <property type="protein sequence ID" value="OQP45613.1"/>
    <property type="molecule type" value="Genomic_DNA"/>
</dbReference>
<sequence length="68" mass="8018">MYLYGKPGIKSTKYLGIFTITTKWYCRYQNSPLFLPRFFIGYWILKAGLNFYSDPFLFYAGYAQVSMG</sequence>
<comment type="caution">
    <text evidence="1">The sequence shown here is derived from an EMBL/GenBank/DDBJ whole genome shotgun (WGS) entry which is preliminary data.</text>
</comment>
<evidence type="ECO:0000313" key="1">
    <source>
        <dbReference type="EMBL" id="OQP45613.1"/>
    </source>
</evidence>
<proteinExistence type="predicted"/>
<organism evidence="1 2">
    <name type="scientific">Niastella populi</name>
    <dbReference type="NCBI Taxonomy" id="550983"/>
    <lineage>
        <taxon>Bacteria</taxon>
        <taxon>Pseudomonadati</taxon>
        <taxon>Bacteroidota</taxon>
        <taxon>Chitinophagia</taxon>
        <taxon>Chitinophagales</taxon>
        <taxon>Chitinophagaceae</taxon>
        <taxon>Niastella</taxon>
    </lineage>
</organism>